<keyword evidence="6" id="KW-0418">Kinase</keyword>
<dbReference type="Pfam" id="PF01219">
    <property type="entry name" value="DAGK_prokar"/>
    <property type="match status" value="1"/>
</dbReference>
<dbReference type="GO" id="GO:0008654">
    <property type="term" value="P:phospholipid biosynthetic process"/>
    <property type="evidence" value="ECO:0007669"/>
    <property type="project" value="InterPro"/>
</dbReference>
<organism evidence="6 7">
    <name type="scientific">Arcicella aurantiaca</name>
    <dbReference type="NCBI Taxonomy" id="591202"/>
    <lineage>
        <taxon>Bacteria</taxon>
        <taxon>Pseudomonadati</taxon>
        <taxon>Bacteroidota</taxon>
        <taxon>Cytophagia</taxon>
        <taxon>Cytophagales</taxon>
        <taxon>Flectobacillaceae</taxon>
        <taxon>Arcicella</taxon>
    </lineage>
</organism>
<feature type="binding site" evidence="3">
    <location>
        <begin position="91"/>
        <end position="92"/>
    </location>
    <ligand>
        <name>ATP</name>
        <dbReference type="ChEBI" id="CHEBI:30616"/>
    </ligand>
</feature>
<feature type="binding site" evidence="4">
    <location>
        <position position="73"/>
    </location>
    <ligand>
        <name>a divalent metal cation</name>
        <dbReference type="ChEBI" id="CHEBI:60240"/>
    </ligand>
</feature>
<dbReference type="Gene3D" id="1.10.3830.10">
    <property type="entry name" value="Diacylglycerol kinase (DAGK) domain"/>
    <property type="match status" value="1"/>
</dbReference>
<keyword evidence="5" id="KW-0472">Membrane</keyword>
<feature type="binding site" evidence="4">
    <location>
        <position position="25"/>
    </location>
    <ligand>
        <name>a divalent metal cation</name>
        <dbReference type="ChEBI" id="CHEBI:60240"/>
    </ligand>
</feature>
<dbReference type="OrthoDB" id="1493837at2"/>
<comment type="cofactor">
    <cofactor evidence="4">
        <name>Mg(2+)</name>
        <dbReference type="ChEBI" id="CHEBI:18420"/>
    </cofactor>
    <text evidence="4">Mn(2+), Zn(2+), Cd(2+) and Co(2+) support activity to lesser extents.</text>
</comment>
<dbReference type="PANTHER" id="PTHR34299:SF1">
    <property type="entry name" value="DIACYLGLYCEROL KINASE"/>
    <property type="match status" value="1"/>
</dbReference>
<evidence type="ECO:0000256" key="5">
    <source>
        <dbReference type="SAM" id="Phobius"/>
    </source>
</evidence>
<evidence type="ECO:0000256" key="3">
    <source>
        <dbReference type="PIRSR" id="PIRSR600829-3"/>
    </source>
</evidence>
<dbReference type="GO" id="GO:0016020">
    <property type="term" value="C:membrane"/>
    <property type="evidence" value="ECO:0007669"/>
    <property type="project" value="InterPro"/>
</dbReference>
<keyword evidence="3" id="KW-0067">ATP-binding</keyword>
<dbReference type="PROSITE" id="PS01069">
    <property type="entry name" value="DAGK_PROKAR"/>
    <property type="match status" value="1"/>
</dbReference>
<evidence type="ECO:0000313" key="6">
    <source>
        <dbReference type="EMBL" id="PWK29310.1"/>
    </source>
</evidence>
<evidence type="ECO:0000313" key="7">
    <source>
        <dbReference type="Proteomes" id="UP000245489"/>
    </source>
</evidence>
<feature type="active site" description="Proton acceptor" evidence="1">
    <location>
        <position position="66"/>
    </location>
</feature>
<dbReference type="GO" id="GO:0005524">
    <property type="term" value="F:ATP binding"/>
    <property type="evidence" value="ECO:0007669"/>
    <property type="project" value="UniProtKB-KW"/>
</dbReference>
<keyword evidence="5" id="KW-1133">Transmembrane helix</keyword>
<sequence length="125" mass="13405">MINIQKFLKSVPFAWEGIITLFKSENNAKIHLLAVVVVVISGFLIGFSEAEWLAIILTMSGVLALEAVNTAIEALVDLASPAFHPLAKKAKDVAAGAVLLFVFGALVVAGIILWNHFSYIISSIL</sequence>
<proteinExistence type="predicted"/>
<feature type="binding site" evidence="3">
    <location>
        <position position="73"/>
    </location>
    <ligand>
        <name>ATP</name>
        <dbReference type="ChEBI" id="CHEBI:30616"/>
    </ligand>
</feature>
<dbReference type="GO" id="GO:0046872">
    <property type="term" value="F:metal ion binding"/>
    <property type="evidence" value="ECO:0007669"/>
    <property type="project" value="UniProtKB-KW"/>
</dbReference>
<dbReference type="InterPro" id="IPR033717">
    <property type="entry name" value="UDPK"/>
</dbReference>
<evidence type="ECO:0000256" key="1">
    <source>
        <dbReference type="PIRSR" id="PIRSR600829-1"/>
    </source>
</evidence>
<feature type="binding site" evidence="3">
    <location>
        <position position="25"/>
    </location>
    <ligand>
        <name>ATP</name>
        <dbReference type="ChEBI" id="CHEBI:30616"/>
    </ligand>
</feature>
<protein>
    <submittedName>
        <fullName evidence="6">Undecaprenol kinase/diacylglycerol kinase (ATP)</fullName>
    </submittedName>
</protein>
<feature type="binding site" evidence="2">
    <location>
        <position position="66"/>
    </location>
    <ligand>
        <name>substrate</name>
    </ligand>
</feature>
<dbReference type="Proteomes" id="UP000245489">
    <property type="component" value="Unassembled WGS sequence"/>
</dbReference>
<dbReference type="AlphaFoldDB" id="A0A316EFE2"/>
<keyword evidence="5" id="KW-0812">Transmembrane</keyword>
<gene>
    <name evidence="6" type="ORF">LV89_00150</name>
</gene>
<comment type="caution">
    <text evidence="6">The sequence shown here is derived from an EMBL/GenBank/DDBJ whole genome shotgun (WGS) entry which is preliminary data.</text>
</comment>
<dbReference type="GO" id="GO:0016301">
    <property type="term" value="F:kinase activity"/>
    <property type="evidence" value="ECO:0007669"/>
    <property type="project" value="UniProtKB-KW"/>
</dbReference>
<feature type="transmembrane region" description="Helical" evidence="5">
    <location>
        <begin position="93"/>
        <end position="117"/>
    </location>
</feature>
<reference evidence="6 7" key="1">
    <citation type="submission" date="2018-05" db="EMBL/GenBank/DDBJ databases">
        <title>Genomic Encyclopedia of Archaeal and Bacterial Type Strains, Phase II (KMG-II): from individual species to whole genera.</title>
        <authorList>
            <person name="Goeker M."/>
        </authorList>
    </citation>
    <scope>NUCLEOTIDE SEQUENCE [LARGE SCALE GENOMIC DNA]</scope>
    <source>
        <strain evidence="6 7">DSM 22214</strain>
    </source>
</reference>
<dbReference type="PANTHER" id="PTHR34299">
    <property type="entry name" value="DIACYLGLYCEROL KINASE"/>
    <property type="match status" value="1"/>
</dbReference>
<dbReference type="EMBL" id="QGGO01000001">
    <property type="protein sequence ID" value="PWK29310.1"/>
    <property type="molecule type" value="Genomic_DNA"/>
</dbReference>
<keyword evidence="3" id="KW-0547">Nucleotide-binding</keyword>
<feature type="transmembrane region" description="Helical" evidence="5">
    <location>
        <begin position="30"/>
        <end position="47"/>
    </location>
</feature>
<keyword evidence="7" id="KW-1185">Reference proteome</keyword>
<dbReference type="InterPro" id="IPR000829">
    <property type="entry name" value="DAGK"/>
</dbReference>
<dbReference type="RefSeq" id="WP_109741112.1">
    <property type="nucleotide sequence ID" value="NZ_QGGO01000001.1"/>
</dbReference>
<accession>A0A316EFE2</accession>
<keyword evidence="4" id="KW-0479">Metal-binding</keyword>
<keyword evidence="4" id="KW-0460">Magnesium</keyword>
<evidence type="ECO:0000256" key="4">
    <source>
        <dbReference type="PIRSR" id="PIRSR600829-4"/>
    </source>
</evidence>
<keyword evidence="6" id="KW-0808">Transferase</keyword>
<dbReference type="CDD" id="cd14265">
    <property type="entry name" value="UDPK_IM_like"/>
    <property type="match status" value="1"/>
</dbReference>
<name>A0A316EFE2_9BACT</name>
<evidence type="ECO:0000256" key="2">
    <source>
        <dbReference type="PIRSR" id="PIRSR600829-2"/>
    </source>
</evidence>